<evidence type="ECO:0000313" key="13">
    <source>
        <dbReference type="Proteomes" id="UP000184120"/>
    </source>
</evidence>
<accession>A0A1M7CS22</accession>
<dbReference type="InterPro" id="IPR049449">
    <property type="entry name" value="TesB_ACOT8-like_N"/>
</dbReference>
<dbReference type="GO" id="GO:0006637">
    <property type="term" value="P:acyl-CoA metabolic process"/>
    <property type="evidence" value="ECO:0007669"/>
    <property type="project" value="InterPro"/>
</dbReference>
<feature type="domain" description="Acyl-CoA thioesterase 2 C-terminal" evidence="9">
    <location>
        <begin position="155"/>
        <end position="281"/>
    </location>
</feature>
<evidence type="ECO:0000259" key="9">
    <source>
        <dbReference type="Pfam" id="PF02551"/>
    </source>
</evidence>
<evidence type="ECO:0000256" key="2">
    <source>
        <dbReference type="ARBA" id="ARBA00011881"/>
    </source>
</evidence>
<evidence type="ECO:0000256" key="8">
    <source>
        <dbReference type="ARBA" id="ARBA00079653"/>
    </source>
</evidence>
<dbReference type="EC" id="3.1.2.20" evidence="5"/>
<dbReference type="CDD" id="cd03445">
    <property type="entry name" value="Thioesterase_II_repeat2"/>
    <property type="match status" value="1"/>
</dbReference>
<name>A0A1M7CS22_9FLAO</name>
<evidence type="ECO:0000313" key="11">
    <source>
        <dbReference type="EMBL" id="GGE97099.1"/>
    </source>
</evidence>
<organism evidence="12 13">
    <name type="scientific">Chishuiella changwenlii</name>
    <dbReference type="NCBI Taxonomy" id="1434701"/>
    <lineage>
        <taxon>Bacteria</taxon>
        <taxon>Pseudomonadati</taxon>
        <taxon>Bacteroidota</taxon>
        <taxon>Flavobacteriia</taxon>
        <taxon>Flavobacteriales</taxon>
        <taxon>Weeksellaceae</taxon>
        <taxon>Chishuiella</taxon>
    </lineage>
</organism>
<reference evidence="14" key="4">
    <citation type="journal article" date="2019" name="Int. J. Syst. Evol. Microbiol.">
        <title>The Global Catalogue of Microorganisms (GCM) 10K type strain sequencing project: providing services to taxonomists for standard genome sequencing and annotation.</title>
        <authorList>
            <consortium name="The Broad Institute Genomics Platform"/>
            <consortium name="The Broad Institute Genome Sequencing Center for Infectious Disease"/>
            <person name="Wu L."/>
            <person name="Ma J."/>
        </authorList>
    </citation>
    <scope>NUCLEOTIDE SEQUENCE [LARGE SCALE GENOMIC DNA]</scope>
    <source>
        <strain evidence="14">CGMCC 1.12707</strain>
    </source>
</reference>
<evidence type="ECO:0000256" key="6">
    <source>
        <dbReference type="ARBA" id="ARBA00050943"/>
    </source>
</evidence>
<dbReference type="CDD" id="cd03444">
    <property type="entry name" value="Thioesterase_II_repeat1"/>
    <property type="match status" value="1"/>
</dbReference>
<dbReference type="InterPro" id="IPR029069">
    <property type="entry name" value="HotDog_dom_sf"/>
</dbReference>
<protein>
    <recommendedName>
        <fullName evidence="7">Acyl-CoA thioesterase 2</fullName>
        <ecNumber evidence="5">3.1.2.20</ecNumber>
    </recommendedName>
    <alternativeName>
        <fullName evidence="8">Thioesterase II</fullName>
    </alternativeName>
</protein>
<dbReference type="STRING" id="1434701.SAMN05443634_11514"/>
<reference evidence="11" key="5">
    <citation type="submission" date="2024-05" db="EMBL/GenBank/DDBJ databases">
        <authorList>
            <person name="Sun Q."/>
            <person name="Zhou Y."/>
        </authorList>
    </citation>
    <scope>NUCLEOTIDE SEQUENCE</scope>
    <source>
        <strain evidence="11">CGMCC 1.12707</strain>
    </source>
</reference>
<dbReference type="Pfam" id="PF02551">
    <property type="entry name" value="Acyl_CoA_thio"/>
    <property type="match status" value="1"/>
</dbReference>
<dbReference type="GO" id="GO:0047617">
    <property type="term" value="F:fatty acyl-CoA hydrolase activity"/>
    <property type="evidence" value="ECO:0007669"/>
    <property type="project" value="UniProtKB-EC"/>
</dbReference>
<evidence type="ECO:0000256" key="4">
    <source>
        <dbReference type="ARBA" id="ARBA00023098"/>
    </source>
</evidence>
<dbReference type="InterPro" id="IPR003703">
    <property type="entry name" value="Acyl_CoA_thio"/>
</dbReference>
<comment type="subunit">
    <text evidence="2">Homotetramer.</text>
</comment>
<evidence type="ECO:0000313" key="14">
    <source>
        <dbReference type="Proteomes" id="UP000650994"/>
    </source>
</evidence>
<reference evidence="13" key="2">
    <citation type="submission" date="2016-11" db="EMBL/GenBank/DDBJ databases">
        <authorList>
            <person name="Varghese N."/>
            <person name="Submissions S."/>
        </authorList>
    </citation>
    <scope>NUCLEOTIDE SEQUENCE [LARGE SCALE GENOMIC DNA]</scope>
    <source>
        <strain evidence="13">DSM 27989</strain>
    </source>
</reference>
<evidence type="ECO:0000256" key="3">
    <source>
        <dbReference type="ARBA" id="ARBA00022801"/>
    </source>
</evidence>
<dbReference type="Proteomes" id="UP000650994">
    <property type="component" value="Unassembled WGS sequence"/>
</dbReference>
<dbReference type="PANTHER" id="PTHR11066:SF34">
    <property type="entry name" value="ACYL-COENZYME A THIOESTERASE 8"/>
    <property type="match status" value="1"/>
</dbReference>
<keyword evidence="4" id="KW-0443">Lipid metabolism</keyword>
<evidence type="ECO:0000256" key="7">
    <source>
        <dbReference type="ARBA" id="ARBA00071120"/>
    </source>
</evidence>
<dbReference type="EMBL" id="FRBH01000015">
    <property type="protein sequence ID" value="SHL70032.1"/>
    <property type="molecule type" value="Genomic_DNA"/>
</dbReference>
<dbReference type="AlphaFoldDB" id="A0A1M7CS22"/>
<proteinExistence type="inferred from homology"/>
<feature type="domain" description="Acyl-CoA thioesterase-like N-terminal HotDog" evidence="10">
    <location>
        <begin position="29"/>
        <end position="108"/>
    </location>
</feature>
<keyword evidence="3" id="KW-0378">Hydrolase</keyword>
<dbReference type="FunFam" id="2.40.160.210:FF:000001">
    <property type="entry name" value="Acyl-CoA thioesterase II"/>
    <property type="match status" value="1"/>
</dbReference>
<comment type="catalytic activity">
    <reaction evidence="6">
        <text>a fatty acyl-CoA + H2O = a fatty acid + CoA + H(+)</text>
        <dbReference type="Rhea" id="RHEA:16781"/>
        <dbReference type="ChEBI" id="CHEBI:15377"/>
        <dbReference type="ChEBI" id="CHEBI:15378"/>
        <dbReference type="ChEBI" id="CHEBI:28868"/>
        <dbReference type="ChEBI" id="CHEBI:57287"/>
        <dbReference type="ChEBI" id="CHEBI:77636"/>
        <dbReference type="EC" id="3.1.2.20"/>
    </reaction>
    <physiologicalReaction direction="left-to-right" evidence="6">
        <dbReference type="Rhea" id="RHEA:16782"/>
    </physiologicalReaction>
</comment>
<evidence type="ECO:0000256" key="5">
    <source>
        <dbReference type="ARBA" id="ARBA00038894"/>
    </source>
</evidence>
<dbReference type="RefSeq" id="WP_072934002.1">
    <property type="nucleotide sequence ID" value="NZ_BMFL01000008.1"/>
</dbReference>
<sequence length="289" mass="32903">MKTTQELIELISLKKLEENLFEGESSFMGSPNVFGGQVVSQALYAAYQTVPADRLCHSLHSYFILPGNLEIPIYYEVDNLRDGGSFSTRVVTAKQENEAIFVMTCSFQTKQEGYEHQEDMPIVKQPEELMSWNDIAEQFGTILPKSIMRFVLAERPLDFKPIEFINPFEKKDYDNFSNVWLTFHDVPDNLPLPVIHQLIAYSSDYNLLSTAIKPHASKANFGNTQMASLDHSLWFHRTPNLQDWILVSNESPSAKDTRGFTRGNLFNRSGELICSVSQEGLIRPIQKGK</sequence>
<evidence type="ECO:0000313" key="12">
    <source>
        <dbReference type="EMBL" id="SHL70032.1"/>
    </source>
</evidence>
<dbReference type="Pfam" id="PF13622">
    <property type="entry name" value="4HBT_3"/>
    <property type="match status" value="1"/>
</dbReference>
<dbReference type="InterPro" id="IPR025652">
    <property type="entry name" value="TesB_C"/>
</dbReference>
<dbReference type="InterPro" id="IPR042171">
    <property type="entry name" value="Acyl-CoA_hotdog"/>
</dbReference>
<dbReference type="GO" id="GO:0009062">
    <property type="term" value="P:fatty acid catabolic process"/>
    <property type="evidence" value="ECO:0007669"/>
    <property type="project" value="TreeGrafter"/>
</dbReference>
<reference evidence="12" key="3">
    <citation type="submission" date="2016-11" db="EMBL/GenBank/DDBJ databases">
        <authorList>
            <person name="Jaros S."/>
            <person name="Januszkiewicz K."/>
            <person name="Wedrychowicz H."/>
        </authorList>
    </citation>
    <scope>NUCLEOTIDE SEQUENCE [LARGE SCALE GENOMIC DNA]</scope>
    <source>
        <strain evidence="12">DSM 27989</strain>
    </source>
</reference>
<evidence type="ECO:0000256" key="1">
    <source>
        <dbReference type="ARBA" id="ARBA00006538"/>
    </source>
</evidence>
<gene>
    <name evidence="11" type="primary">tesB</name>
    <name evidence="11" type="ORF">GCM10010984_13230</name>
    <name evidence="12" type="ORF">SAMN05443634_11514</name>
</gene>
<reference evidence="11" key="1">
    <citation type="journal article" date="2014" name="Int. J. Syst. Evol. Microbiol.">
        <title>Complete genome of a new Firmicutes species belonging to the dominant human colonic microbiota ('Ruminococcus bicirculans') reveals two chromosomes and a selective capacity to utilize plant glucans.</title>
        <authorList>
            <consortium name="NISC Comparative Sequencing Program"/>
            <person name="Wegmann U."/>
            <person name="Louis P."/>
            <person name="Goesmann A."/>
            <person name="Henrissat B."/>
            <person name="Duncan S.H."/>
            <person name="Flint H.J."/>
        </authorList>
    </citation>
    <scope>NUCLEOTIDE SEQUENCE</scope>
    <source>
        <strain evidence="11">CGMCC 1.12707</strain>
    </source>
</reference>
<dbReference type="OrthoDB" id="9781019at2"/>
<dbReference type="Proteomes" id="UP000184120">
    <property type="component" value="Unassembled WGS sequence"/>
</dbReference>
<keyword evidence="14" id="KW-1185">Reference proteome</keyword>
<dbReference type="SUPFAM" id="SSF54637">
    <property type="entry name" value="Thioesterase/thiol ester dehydrase-isomerase"/>
    <property type="match status" value="2"/>
</dbReference>
<dbReference type="Gene3D" id="2.40.160.210">
    <property type="entry name" value="Acyl-CoA thioesterase, double hotdog domain"/>
    <property type="match status" value="1"/>
</dbReference>
<evidence type="ECO:0000259" key="10">
    <source>
        <dbReference type="Pfam" id="PF13622"/>
    </source>
</evidence>
<dbReference type="PANTHER" id="PTHR11066">
    <property type="entry name" value="ACYL-COA THIOESTERASE"/>
    <property type="match status" value="1"/>
</dbReference>
<comment type="similarity">
    <text evidence="1">Belongs to the C/M/P thioester hydrolase family.</text>
</comment>
<dbReference type="EMBL" id="BMFL01000008">
    <property type="protein sequence ID" value="GGE97099.1"/>
    <property type="molecule type" value="Genomic_DNA"/>
</dbReference>